<gene>
    <name evidence="6" type="ORF">GWO68_11415</name>
</gene>
<evidence type="ECO:0000313" key="7">
    <source>
        <dbReference type="Proteomes" id="UP000478546"/>
    </source>
</evidence>
<dbReference type="PANTHER" id="PTHR24028">
    <property type="entry name" value="CADHERIN-87A"/>
    <property type="match status" value="1"/>
</dbReference>
<protein>
    <submittedName>
        <fullName evidence="6">T9SS type A sorting domain-containing protein</fullName>
    </submittedName>
</protein>
<keyword evidence="4" id="KW-0325">Glycoprotein</keyword>
<dbReference type="PROSITE" id="PS50268">
    <property type="entry name" value="CADHERIN_2"/>
    <property type="match status" value="2"/>
</dbReference>
<keyword evidence="7" id="KW-1185">Reference proteome</keyword>
<dbReference type="Gene3D" id="2.60.40.60">
    <property type="entry name" value="Cadherins"/>
    <property type="match status" value="2"/>
</dbReference>
<dbReference type="GO" id="GO:0005886">
    <property type="term" value="C:plasma membrane"/>
    <property type="evidence" value="ECO:0007669"/>
    <property type="project" value="TreeGrafter"/>
</dbReference>
<dbReference type="SMART" id="SM00112">
    <property type="entry name" value="CA"/>
    <property type="match status" value="2"/>
</dbReference>
<dbReference type="InterPro" id="IPR036179">
    <property type="entry name" value="Ig-like_dom_sf"/>
</dbReference>
<dbReference type="CDD" id="cd11304">
    <property type="entry name" value="Cadherin_repeat"/>
    <property type="match status" value="1"/>
</dbReference>
<proteinExistence type="predicted"/>
<dbReference type="InterPro" id="IPR013783">
    <property type="entry name" value="Ig-like_fold"/>
</dbReference>
<dbReference type="Pfam" id="PF18962">
    <property type="entry name" value="Por_Secre_tail"/>
    <property type="match status" value="1"/>
</dbReference>
<dbReference type="Pfam" id="PF07532">
    <property type="entry name" value="Big_4"/>
    <property type="match status" value="1"/>
</dbReference>
<reference evidence="6 7" key="1">
    <citation type="submission" date="2020-01" db="EMBL/GenBank/DDBJ databases">
        <authorList>
            <person name="Kim M.K."/>
        </authorList>
    </citation>
    <scope>NUCLEOTIDE SEQUENCE [LARGE SCALE GENOMIC DNA]</scope>
    <source>
        <strain evidence="6 7">BT213</strain>
    </source>
</reference>
<evidence type="ECO:0000256" key="2">
    <source>
        <dbReference type="ARBA" id="ARBA00022692"/>
    </source>
</evidence>
<dbReference type="GO" id="GO:0007156">
    <property type="term" value="P:homophilic cell adhesion via plasma membrane adhesion molecules"/>
    <property type="evidence" value="ECO:0007669"/>
    <property type="project" value="InterPro"/>
</dbReference>
<dbReference type="SUPFAM" id="SSF48726">
    <property type="entry name" value="Immunoglobulin"/>
    <property type="match status" value="1"/>
</dbReference>
<dbReference type="SUPFAM" id="SSF49313">
    <property type="entry name" value="Cadherin-like"/>
    <property type="match status" value="2"/>
</dbReference>
<dbReference type="GO" id="GO:0005509">
    <property type="term" value="F:calcium ion binding"/>
    <property type="evidence" value="ECO:0007669"/>
    <property type="project" value="InterPro"/>
</dbReference>
<keyword evidence="3" id="KW-1133">Transmembrane helix</keyword>
<dbReference type="Proteomes" id="UP000478546">
    <property type="component" value="Unassembled WGS sequence"/>
</dbReference>
<evidence type="ECO:0000313" key="6">
    <source>
        <dbReference type="EMBL" id="NDK56529.1"/>
    </source>
</evidence>
<dbReference type="RefSeq" id="WP_162346585.1">
    <property type="nucleotide sequence ID" value="NZ_JAAEAA010000013.1"/>
</dbReference>
<evidence type="ECO:0000259" key="5">
    <source>
        <dbReference type="PROSITE" id="PS50268"/>
    </source>
</evidence>
<dbReference type="InterPro" id="IPR015919">
    <property type="entry name" value="Cadherin-like_sf"/>
</dbReference>
<dbReference type="PANTHER" id="PTHR24028:SF328">
    <property type="entry name" value="CADHERIN-3"/>
    <property type="match status" value="1"/>
</dbReference>
<comment type="caution">
    <text evidence="6">The sequence shown here is derived from an EMBL/GenBank/DDBJ whole genome shotgun (WGS) entry which is preliminary data.</text>
</comment>
<evidence type="ECO:0000256" key="4">
    <source>
        <dbReference type="ARBA" id="ARBA00023180"/>
    </source>
</evidence>
<dbReference type="InterPro" id="IPR050174">
    <property type="entry name" value="Protocadherin/Cadherin-CA"/>
</dbReference>
<accession>A0A6B2GZU9</accession>
<dbReference type="InterPro" id="IPR026444">
    <property type="entry name" value="Secre_tail"/>
</dbReference>
<dbReference type="Gene3D" id="2.60.40.10">
    <property type="entry name" value="Immunoglobulins"/>
    <property type="match status" value="1"/>
</dbReference>
<dbReference type="InterPro" id="IPR011081">
    <property type="entry name" value="Big_4"/>
</dbReference>
<keyword evidence="2" id="KW-0812">Transmembrane</keyword>
<name>A0A6B2GZU9_9BACT</name>
<dbReference type="SUPFAM" id="SSF89372">
    <property type="entry name" value="Fucose-specific lectin"/>
    <property type="match status" value="2"/>
</dbReference>
<evidence type="ECO:0000256" key="3">
    <source>
        <dbReference type="ARBA" id="ARBA00022989"/>
    </source>
</evidence>
<evidence type="ECO:0000256" key="1">
    <source>
        <dbReference type="ARBA" id="ARBA00004167"/>
    </source>
</evidence>
<organism evidence="6 7">
    <name type="scientific">Pontibacter fetidus</name>
    <dbReference type="NCBI Taxonomy" id="2700082"/>
    <lineage>
        <taxon>Bacteria</taxon>
        <taxon>Pseudomonadati</taxon>
        <taxon>Bacteroidota</taxon>
        <taxon>Cytophagia</taxon>
        <taxon>Cytophagales</taxon>
        <taxon>Hymenobacteraceae</taxon>
        <taxon>Pontibacter</taxon>
    </lineage>
</organism>
<feature type="domain" description="Cadherin" evidence="5">
    <location>
        <begin position="848"/>
        <end position="950"/>
    </location>
</feature>
<comment type="subcellular location">
    <subcellularLocation>
        <location evidence="1">Membrane</location>
        <topology evidence="1">Single-pass membrane protein</topology>
    </subcellularLocation>
</comment>
<keyword evidence="3" id="KW-0472">Membrane</keyword>
<feature type="domain" description="Cadherin" evidence="5">
    <location>
        <begin position="1146"/>
        <end position="1237"/>
    </location>
</feature>
<dbReference type="InterPro" id="IPR002126">
    <property type="entry name" value="Cadherin-like_dom"/>
</dbReference>
<dbReference type="EMBL" id="JAAEAA010000013">
    <property type="protein sequence ID" value="NDK56529.1"/>
    <property type="molecule type" value="Genomic_DNA"/>
</dbReference>
<dbReference type="NCBIfam" id="TIGR04183">
    <property type="entry name" value="Por_Secre_tail"/>
    <property type="match status" value="1"/>
</dbReference>
<sequence>MQHFYAGAPVSPPACLPQTAPKTAKAALLLLFSFLVLSVPGYGQGSYSWQPVGGAGISKAAATHTSVALDAQGKPYVAFYGDAGTGTGTRGMLMKYNGTSWVAVDVFGFANSAINSTSLVIDANGKPYVAYQDSDANKNKAVVKSMIDGAFRQVRYDGIFPNEGTGASTAGDNPAITLDKSGVPYIALQDELNGNRLSVYKYNAAGWSVVGTVGFSAGVSYNPSLKLDGNNVPYVAYQDGGASGKVTVMKYNGTSWENVGAAGISDEVATEPSLALDSNGTPFVAYSEGTDKMATVKKFNGTAWQTVGDAKFSTSGALTISLAVDALGTPFVAYRDFGNENKAALMKFNGTTWEAVGTGISAGTAFYTSLVIDAYGAPYVAFQDGANGNKAIVMKYVPAAPVITVQPVAKNVAADASTTFTVNATGDGPLRYQWQVSQDGGTTYLDIRDGLGYSGTTTSTLTIAKASIYMNGYQYRVLVHNGSATTSEAATLTVSMAGTENATVWQVIGAQGFSPGGVQYSKVAIAPDGTPYAAFSDGSMGGRATVMKYKDAKWELVGNAGFSGWIIQNVTKDQLDLAIDANGTPYIAYTDASKSDKGTVMKFNGTQWVTVGTAGFTPWVASEPALAFDASGTPYLAFEEAGATVMKFNGTTWELVGERQFSLNGSVSDLDLAMDANGNPYVVFSEFASTANWGKVMKFDGTSWATVGDGYFSSSKAAYATLELDAAGTPYVAYLDVANGDKAKVIKYNGTAWVAVGAESLPGYKVEFIDLALDSQGMPYLYYYNKDHVNQATVVKYNGSTWEFVGNAGFTQARVTDFALSKTDVPYVIFSVGKAAVMSFAPNATPTDIALEHAAVNENVGNGTIVSGFTTTDADAADTHTYTLVSGEGAEDNDHFSITDNKLQLWPSPDFETKSAYHIRVRTSDGKLNGSFEKALVLQVNDMDEIAPANYTVAFNQSLVTHNNKNAVSITVAGAEIGATYSYTITSAGGGTPVTGSGEVATATFEVNAIDVTPLADGQLTIALKLTDIAKNTGNNATAQVNKNTRYVIGASRGAFVKVPFLTTFAQLGSKLPATVEVTYLDGRKEPLAVTWLADTYKGSEAGVYELIGTLTLAEGTINPDNVTTYILVEVEPSKVPTAIALSKNTIAENNAIGAAIGTLTTTDADAGDTHTYKLVEDTEDNAFFTIEGNELKAAAIFDFETKKNFNVRVQTKDSAGMTYETTMAIAVTDVYEAPTGIADENYPGLEVYPNPATYYLIITSDKLIESVSVVNSQGKTVFAKANRGAQVQLNTEAYTPGVYTVLVTSQGKLYSRRIVIVR</sequence>